<accession>A0A552HFC5</accession>
<name>A0A552HFC5_MICVR</name>
<evidence type="ECO:0000313" key="1">
    <source>
        <dbReference type="EMBL" id="TRU69925.1"/>
    </source>
</evidence>
<protein>
    <submittedName>
        <fullName evidence="1">Uncharacterized protein</fullName>
    </submittedName>
</protein>
<gene>
    <name evidence="1" type="ORF">EWV77_17650</name>
</gene>
<evidence type="ECO:0000313" key="2">
    <source>
        <dbReference type="Proteomes" id="UP000320674"/>
    </source>
</evidence>
<sequence>MSFSPESIRNTSVSDQATNNDVLGFEPYVIAIAEFLLHQQTQPPLIPFFFIIAPMVGAHRVRPKCHLDISTKLRCTRHNHLCHYF</sequence>
<proteinExistence type="predicted"/>
<comment type="caution">
    <text evidence="1">The sequence shown here is derived from an EMBL/GenBank/DDBJ whole genome shotgun (WGS) entry which is preliminary data.</text>
</comment>
<dbReference type="EMBL" id="SFAZ01000255">
    <property type="protein sequence ID" value="TRU69925.1"/>
    <property type="molecule type" value="Genomic_DNA"/>
</dbReference>
<dbReference type="AlphaFoldDB" id="A0A552HFC5"/>
<reference evidence="1 2" key="1">
    <citation type="submission" date="2019-01" db="EMBL/GenBank/DDBJ databases">
        <title>Coherence of Microcystis species and biogeography revealed through population genomics.</title>
        <authorList>
            <person name="Perez-Carrascal O.M."/>
            <person name="Terrat Y."/>
            <person name="Giani A."/>
            <person name="Fortin N."/>
            <person name="Tromas N."/>
            <person name="Shapiro B.J."/>
        </authorList>
    </citation>
    <scope>NUCLEOTIDE SEQUENCE [LARGE SCALE GENOMIC DNA]</scope>
    <source>
        <strain evidence="1">Mv_BB_P_19951000_S68D</strain>
    </source>
</reference>
<organism evidence="1 2">
    <name type="scientific">Microcystis viridis Mv_BB_P_19951000_S68D</name>
    <dbReference type="NCBI Taxonomy" id="2486270"/>
    <lineage>
        <taxon>Bacteria</taxon>
        <taxon>Bacillati</taxon>
        <taxon>Cyanobacteriota</taxon>
        <taxon>Cyanophyceae</taxon>
        <taxon>Oscillatoriophycideae</taxon>
        <taxon>Chroococcales</taxon>
        <taxon>Microcystaceae</taxon>
        <taxon>Microcystis</taxon>
    </lineage>
</organism>
<dbReference type="Proteomes" id="UP000320674">
    <property type="component" value="Unassembled WGS sequence"/>
</dbReference>